<keyword evidence="5 9" id="KW-0732">Signal</keyword>
<evidence type="ECO:0000313" key="11">
    <source>
        <dbReference type="Proteomes" id="UP000000707"/>
    </source>
</evidence>
<evidence type="ECO:0000256" key="3">
    <source>
        <dbReference type="ARBA" id="ARBA00005227"/>
    </source>
</evidence>
<sequence>MKSWTCLFVVVFSLFVEVSSFNFGLDLGLSPKYYKKGQKVDLLVNKVESDHTQLPFGYFDLNFVCPASREKKPLHISLGEILRGDRLWESDFKLAFGKDISCARLCDFLAKVPQITFADRLIKQGYVVHWSIDGLPGATTFVSNNKNSKYYAAGFPLGFFEDDISYLYNHFMLVIRYHSEKKHPGMHTIVGFEVYPKSVVDETCPGSSKSYENLALKLPEGKKGKVAKLRIPYTYSVYWREDNSIDYANRWELYYANETHSASTKIHWLSFLNSVVLVSLLTLVVVIILVRINRLDSKNSDSSPNLALTAEIDNAFSKNAAWKNLGGAVTKRPVFPLLLSMLVSSGLQLIIATVGIILSVIIKSQLDYNKARGGEFSNYQGAFSSLALSCFVMSGILPSFFGFVLYKIFNNENLSVQIPPAKAVKLSILFSGFLPCLVLSVMLFFNFFVFAKESSNALPFGSIVILLILFFLIVLPLGLIGGYYGNKLKFNKKSIMFFSEKGKDSPNFVPQVNVSTTAKRALMSVIRNSTIVMLIYGLIPFGIVYVELSFIFNSIWLEKTTFYYMYGFLFLTTLSLIIIVSESTIIGIYISLVIENNPNWQWLSFRIGSSIGLYIYAYSIYYFFSLLNVQDFVSILLYFGYMALVSVLIGIAGGSVAVLTGMVFIKKLLTSTKAD</sequence>
<feature type="transmembrane region" description="Helical" evidence="9">
    <location>
        <begin position="530"/>
        <end position="552"/>
    </location>
</feature>
<feature type="transmembrane region" description="Helical" evidence="9">
    <location>
        <begin position="463"/>
        <end position="484"/>
    </location>
</feature>
<dbReference type="EMBL" id="GL996528">
    <property type="protein sequence ID" value="EGV60618.1"/>
    <property type="molecule type" value="Genomic_DNA"/>
</dbReference>
<dbReference type="Pfam" id="PF02990">
    <property type="entry name" value="EMP70"/>
    <property type="match status" value="1"/>
</dbReference>
<dbReference type="eggNOG" id="KOG1278">
    <property type="taxonomic scope" value="Eukaryota"/>
</dbReference>
<dbReference type="GeneID" id="18246240"/>
<evidence type="ECO:0000313" key="10">
    <source>
        <dbReference type="EMBL" id="EGV60618.1"/>
    </source>
</evidence>
<feature type="transmembrane region" description="Helical" evidence="9">
    <location>
        <begin position="426"/>
        <end position="451"/>
    </location>
</feature>
<dbReference type="Proteomes" id="UP000000707">
    <property type="component" value="Unassembled WGS sequence"/>
</dbReference>
<evidence type="ECO:0000256" key="5">
    <source>
        <dbReference type="ARBA" id="ARBA00022729"/>
    </source>
</evidence>
<evidence type="ECO:0000256" key="8">
    <source>
        <dbReference type="ARBA" id="ARBA00023136"/>
    </source>
</evidence>
<feature type="transmembrane region" description="Helical" evidence="9">
    <location>
        <begin position="564"/>
        <end position="591"/>
    </location>
</feature>
<dbReference type="PANTHER" id="PTHR10766:SF55">
    <property type="entry name" value="TRANSMEMBRANE 9 SUPERFAMILY MEMBER 4"/>
    <property type="match status" value="1"/>
</dbReference>
<gene>
    <name evidence="10" type="ORF">CANTEDRAFT_110996</name>
</gene>
<evidence type="ECO:0000256" key="6">
    <source>
        <dbReference type="ARBA" id="ARBA00022989"/>
    </source>
</evidence>
<dbReference type="GO" id="GO:0005794">
    <property type="term" value="C:Golgi apparatus"/>
    <property type="evidence" value="ECO:0007669"/>
    <property type="project" value="UniProtKB-SubCell"/>
</dbReference>
<dbReference type="InterPro" id="IPR004240">
    <property type="entry name" value="EMP70"/>
</dbReference>
<evidence type="ECO:0000256" key="9">
    <source>
        <dbReference type="RuleBase" id="RU363079"/>
    </source>
</evidence>
<protein>
    <recommendedName>
        <fullName evidence="9">Transmembrane 9 superfamily member</fullName>
    </recommendedName>
</protein>
<feature type="signal peptide" evidence="9">
    <location>
        <begin position="1"/>
        <end position="20"/>
    </location>
</feature>
<evidence type="ECO:0000256" key="2">
    <source>
        <dbReference type="ARBA" id="ARBA00004555"/>
    </source>
</evidence>
<accession>G3BF30</accession>
<reference evidence="10 11" key="1">
    <citation type="journal article" date="2011" name="Proc. Natl. Acad. Sci. U.S.A.">
        <title>Comparative genomics of xylose-fermenting fungi for enhanced biofuel production.</title>
        <authorList>
            <person name="Wohlbach D.J."/>
            <person name="Kuo A."/>
            <person name="Sato T.K."/>
            <person name="Potts K.M."/>
            <person name="Salamov A.A."/>
            <person name="LaButti K.M."/>
            <person name="Sun H."/>
            <person name="Clum A."/>
            <person name="Pangilinan J.L."/>
            <person name="Lindquist E.A."/>
            <person name="Lucas S."/>
            <person name="Lapidus A."/>
            <person name="Jin M."/>
            <person name="Gunawan C."/>
            <person name="Balan V."/>
            <person name="Dale B.E."/>
            <person name="Jeffries T.W."/>
            <person name="Zinkel R."/>
            <person name="Barry K.W."/>
            <person name="Grigoriev I.V."/>
            <person name="Gasch A.P."/>
        </authorList>
    </citation>
    <scope>NUCLEOTIDE SEQUENCE [LARGE SCALE GENOMIC DNA]</scope>
    <source>
        <strain evidence="11">ATCC 10573 / BCRC 21748 / CBS 615 / JCM 9827 / NBRC 10315 / NRRL Y-1498 / VKM Y-70</strain>
    </source>
</reference>
<dbReference type="OrthoDB" id="1666796at2759"/>
<proteinExistence type="inferred from homology"/>
<dbReference type="GO" id="GO:0016020">
    <property type="term" value="C:membrane"/>
    <property type="evidence" value="ECO:0007669"/>
    <property type="project" value="UniProtKB-SubCell"/>
</dbReference>
<dbReference type="AlphaFoldDB" id="G3BF30"/>
<feature type="chain" id="PRO_5007361661" description="Transmembrane 9 superfamily member" evidence="9">
    <location>
        <begin position="21"/>
        <end position="675"/>
    </location>
</feature>
<name>G3BF30_CANTC</name>
<feature type="transmembrane region" description="Helical" evidence="9">
    <location>
        <begin position="603"/>
        <end position="624"/>
    </location>
</feature>
<organism evidence="11">
    <name type="scientific">Candida tenuis (strain ATCC 10573 / BCRC 21748 / CBS 615 / JCM 9827 / NBRC 10315 / NRRL Y-1498 / VKM Y-70)</name>
    <name type="common">Yeast</name>
    <name type="synonym">Yamadazyma tenuis</name>
    <dbReference type="NCBI Taxonomy" id="590646"/>
    <lineage>
        <taxon>Eukaryota</taxon>
        <taxon>Fungi</taxon>
        <taxon>Dikarya</taxon>
        <taxon>Ascomycota</taxon>
        <taxon>Saccharomycotina</taxon>
        <taxon>Pichiomycetes</taxon>
        <taxon>Debaryomycetaceae</taxon>
        <taxon>Yamadazyma</taxon>
    </lineage>
</organism>
<keyword evidence="4 9" id="KW-0812">Transmembrane</keyword>
<evidence type="ECO:0000256" key="4">
    <source>
        <dbReference type="ARBA" id="ARBA00022692"/>
    </source>
</evidence>
<comment type="similarity">
    <text evidence="3 9">Belongs to the nonaspanin (TM9SF) (TC 9.A.2) family.</text>
</comment>
<comment type="subcellular location">
    <subcellularLocation>
        <location evidence="2">Golgi apparatus</location>
    </subcellularLocation>
    <subcellularLocation>
        <location evidence="1">Membrane</location>
        <topology evidence="1">Multi-pass membrane protein</topology>
    </subcellularLocation>
</comment>
<evidence type="ECO:0000256" key="7">
    <source>
        <dbReference type="ARBA" id="ARBA00023034"/>
    </source>
</evidence>
<dbReference type="RefSeq" id="XP_006689832.1">
    <property type="nucleotide sequence ID" value="XM_006689769.1"/>
</dbReference>
<keyword evidence="8 9" id="KW-0472">Membrane</keyword>
<keyword evidence="7" id="KW-0333">Golgi apparatus</keyword>
<keyword evidence="6 9" id="KW-1133">Transmembrane helix</keyword>
<dbReference type="PANTHER" id="PTHR10766">
    <property type="entry name" value="TRANSMEMBRANE 9 SUPERFAMILY PROTEIN"/>
    <property type="match status" value="1"/>
</dbReference>
<dbReference type="HOGENOM" id="CLU_010714_4_0_1"/>
<dbReference type="GO" id="GO:0072657">
    <property type="term" value="P:protein localization to membrane"/>
    <property type="evidence" value="ECO:0007669"/>
    <property type="project" value="TreeGrafter"/>
</dbReference>
<keyword evidence="11" id="KW-1185">Reference proteome</keyword>
<feature type="transmembrane region" description="Helical" evidence="9">
    <location>
        <begin position="382"/>
        <end position="406"/>
    </location>
</feature>
<dbReference type="KEGG" id="cten:18246240"/>
<evidence type="ECO:0000256" key="1">
    <source>
        <dbReference type="ARBA" id="ARBA00004141"/>
    </source>
</evidence>
<feature type="transmembrane region" description="Helical" evidence="9">
    <location>
        <begin position="636"/>
        <end position="665"/>
    </location>
</feature>
<feature type="transmembrane region" description="Helical" evidence="9">
    <location>
        <begin position="268"/>
        <end position="290"/>
    </location>
</feature>
<feature type="transmembrane region" description="Helical" evidence="9">
    <location>
        <begin position="337"/>
        <end position="362"/>
    </location>
</feature>